<dbReference type="Proteomes" id="UP001356704">
    <property type="component" value="Unassembled WGS sequence"/>
</dbReference>
<keyword evidence="4" id="KW-1185">Reference proteome</keyword>
<comment type="caution">
    <text evidence="3">The sequence shown here is derived from an EMBL/GenBank/DDBJ whole genome shotgun (WGS) entry which is preliminary data.</text>
</comment>
<keyword evidence="1" id="KW-0732">Signal</keyword>
<accession>A0ABU7W4H8</accession>
<dbReference type="Pfam" id="PF18962">
    <property type="entry name" value="Por_Secre_tail"/>
    <property type="match status" value="1"/>
</dbReference>
<dbReference type="NCBIfam" id="TIGR04183">
    <property type="entry name" value="Por_Secre_tail"/>
    <property type="match status" value="1"/>
</dbReference>
<evidence type="ECO:0000313" key="3">
    <source>
        <dbReference type="EMBL" id="MEF3078798.1"/>
    </source>
</evidence>
<dbReference type="RefSeq" id="WP_331809577.1">
    <property type="nucleotide sequence ID" value="NZ_JAZHOU010000002.1"/>
</dbReference>
<dbReference type="EMBL" id="JAZHOU010000002">
    <property type="protein sequence ID" value="MEF3078798.1"/>
    <property type="molecule type" value="Genomic_DNA"/>
</dbReference>
<evidence type="ECO:0000256" key="1">
    <source>
        <dbReference type="ARBA" id="ARBA00022729"/>
    </source>
</evidence>
<name>A0ABU7W4H8_9FLAO</name>
<proteinExistence type="predicted"/>
<gene>
    <name evidence="3" type="ORF">V1468_07275</name>
</gene>
<dbReference type="InterPro" id="IPR026444">
    <property type="entry name" value="Secre_tail"/>
</dbReference>
<feature type="domain" description="Secretion system C-terminal sorting" evidence="2">
    <location>
        <begin position="204"/>
        <end position="271"/>
    </location>
</feature>
<reference evidence="3 4" key="1">
    <citation type="submission" date="2024-02" db="EMBL/GenBank/DDBJ databases">
        <title>Winogradskyella poriferorum JCM 12885.</title>
        <authorList>
            <person name="Zhang D.-F."/>
            <person name="Fu Z.-Y."/>
        </authorList>
    </citation>
    <scope>NUCLEOTIDE SEQUENCE [LARGE SCALE GENOMIC DNA]</scope>
    <source>
        <strain evidence="3 4">JCM 12885</strain>
    </source>
</reference>
<protein>
    <submittedName>
        <fullName evidence="3">T9SS type A sorting domain-containing protein</fullName>
    </submittedName>
</protein>
<sequence>MIKITFLFSFLFSELNYGQTTDNSSQNSSLPSTAINATETDANEDNRLKIRLNFNSVGVLNRQLLLTVDSSCSDGYDWGFDGHLYNQQVDDLSWMIEDELFVIQGIGSIDSNTNLPLHVQKGNTGAVIISIHSLENVPDDLDIILYDTEHGVSHDLRNADYQTTLEAGTYDSRFQIGFQLPSSLSVNDYKTADLLHVYFDKISNEVKLKNKSNIELKEFCVYNLTGQLVYKEVLMDNTQDKAFTIENLSSEIYLVTVTTVNNEVLTKKVLIG</sequence>
<evidence type="ECO:0000313" key="4">
    <source>
        <dbReference type="Proteomes" id="UP001356704"/>
    </source>
</evidence>
<evidence type="ECO:0000259" key="2">
    <source>
        <dbReference type="Pfam" id="PF18962"/>
    </source>
</evidence>
<organism evidence="3 4">
    <name type="scientific">Winogradskyella poriferorum</name>
    <dbReference type="NCBI Taxonomy" id="307627"/>
    <lineage>
        <taxon>Bacteria</taxon>
        <taxon>Pseudomonadati</taxon>
        <taxon>Bacteroidota</taxon>
        <taxon>Flavobacteriia</taxon>
        <taxon>Flavobacteriales</taxon>
        <taxon>Flavobacteriaceae</taxon>
        <taxon>Winogradskyella</taxon>
    </lineage>
</organism>